<dbReference type="InterPro" id="IPR056328">
    <property type="entry name" value="DSRM_DHX29"/>
</dbReference>
<evidence type="ECO:0000256" key="6">
    <source>
        <dbReference type="ARBA" id="ARBA00060772"/>
    </source>
</evidence>
<keyword evidence="2" id="KW-0378">Hydrolase</keyword>
<dbReference type="Gene3D" id="3.40.50.300">
    <property type="entry name" value="P-loop containing nucleotide triphosphate hydrolases"/>
    <property type="match status" value="2"/>
</dbReference>
<dbReference type="EMBL" id="KN835138">
    <property type="protein sequence ID" value="KIK48346.1"/>
    <property type="molecule type" value="Genomic_DNA"/>
</dbReference>
<keyword evidence="5" id="KW-0694">RNA-binding</keyword>
<protein>
    <recommendedName>
        <fullName evidence="12">RNA helicase</fullName>
    </recommendedName>
</protein>
<dbReference type="InterPro" id="IPR048333">
    <property type="entry name" value="HA2_WH"/>
</dbReference>
<dbReference type="HOGENOM" id="CLU_001832_4_0_1"/>
<evidence type="ECO:0000259" key="8">
    <source>
        <dbReference type="PROSITE" id="PS51192"/>
    </source>
</evidence>
<keyword evidence="4" id="KW-0067">ATP-binding</keyword>
<sequence length="1346" mass="148612">MPPRKGIVKTGNAGNSSKTNKNSGAGSPSRSADAEQEKPLFPPGSKYPLSLFQERCQKSGWDKPTVETLRIYKRKHGNDWSFVVHIARFDKKTSQAESVRLEPHPPHLRPTALEARHWGATYALYRFCNGLQLNRVLPPGPRDYWNELAAEHKNAPEHMKWMYDADPFAARRAVDERQAKAAQNRQQGNSKTSTMLGSKEFANSPEVRMSTDLRDLVEDVVKKGNALHFGDDPLTSVLPEEAIPVVTQQLGHLGFKSDQIRNTLAFLSKSSALGANLLNSMSPLQASIEHLVLHLPECDLPERFFPGNNSSDPFIVSGHSGSDDLVKRWVEEKIIKEAGFPAHAVKECTADRHSVTNVDLLVASLDHRLLGESAGAQATTDDSDIILANVVDGLRNNMDEVEALGAHFVDANHLSMPLFSAPVELHVLLPSCSDHSFHSYPPLYITSKSIPPYMRLHLLSQLLQEMKQDEFMESGESFLMAAMRVLEEQWARVQSNGSPDISEVLKFLMPSPTPLPAVQTAAASHTGLNETTHHKIRRRGGDGRSNSQVKLDFDKLCQSQAYATMLSARRRLPAFAAKDNFLSLLEHNRVVVVVGETGCGKTTQLPQFILDSLILSGHGAEASIIITQPRRISAVSVAARVSAERIDDGSVGYAIRGETKQNQATKLLFCTTGVVLRRLGSGDGLKDVTHIVVDEVHERSVDGDFLLLELKELLARHPTLKVVLMSATINHETFVKYFNNAPMLIIPGFTHPITDMYLEDYISSVSYKPASGKPNRKESEEEKHAFRDYCSSKGLSEELTSAIQNIMQAERIDYQLIAAVVQHIIATSQRSGILIFLPGVQEIRSCIDVIRGTLGEKAEILPLHANLSNDEQLAVFANTKRWKIIAATNVAETSITIEDVVYVVDSGRVKETAYDPESGLSLLKEQWVTRAAARQRRGRAGRTQPGVCYKLYTRKQEEKMGRFPIPEILRTPLESISLTVKVMRESEDVKHFLNRAIDPPEVSAMDKAWDILEELGAIDADGRLTALGRHISMLPMDLRLGKMLVLGTIFQCLDPILTVVACLSSKPLFLSPMNNRDEATKAKLRFGEEKSDLLADVNAYSECMRLQSEGKSQKALRLFCEENFISTATVREITSLRRDFLSSLSDLGFIPRSAGASSEELNTHSANTNIVKAVVLGGLWPRVAQVHLPRSAIKFDKVQAGTVQRENTAKEYKIHDLTGVRVFLHPSSVLFGESTWKSPFLAFFQKQMTSKVFIRGATQVPMYALLLFGGPVSVNHIGGGLTVGKGGSIVKLKAWPRIGILVNQLRRLLDAQLQQCIEDGSILSASQHSAVANAMSALLANDGLSG</sequence>
<dbReference type="FunFam" id="1.20.120.1080:FF:000002">
    <property type="entry name" value="Putative ATP-dependent RNA helicase DHX36"/>
    <property type="match status" value="1"/>
</dbReference>
<reference evidence="11" key="2">
    <citation type="submission" date="2015-01" db="EMBL/GenBank/DDBJ databases">
        <title>Evolutionary Origins and Diversification of the Mycorrhizal Mutualists.</title>
        <authorList>
            <consortium name="DOE Joint Genome Institute"/>
            <consortium name="Mycorrhizal Genomics Consortium"/>
            <person name="Kohler A."/>
            <person name="Kuo A."/>
            <person name="Nagy L.G."/>
            <person name="Floudas D."/>
            <person name="Copeland A."/>
            <person name="Barry K.W."/>
            <person name="Cichocki N."/>
            <person name="Veneault-Fourrey C."/>
            <person name="LaButti K."/>
            <person name="Lindquist E.A."/>
            <person name="Lipzen A."/>
            <person name="Lundell T."/>
            <person name="Morin E."/>
            <person name="Murat C."/>
            <person name="Riley R."/>
            <person name="Ohm R."/>
            <person name="Sun H."/>
            <person name="Tunlid A."/>
            <person name="Henrissat B."/>
            <person name="Grigoriev I.V."/>
            <person name="Hibbett D.S."/>
            <person name="Martin F."/>
        </authorList>
    </citation>
    <scope>NUCLEOTIDE SEQUENCE [LARGE SCALE GENOMIC DNA]</scope>
    <source>
        <strain evidence="11">UH-Slu-Lm8-n1</strain>
    </source>
</reference>
<evidence type="ECO:0000256" key="3">
    <source>
        <dbReference type="ARBA" id="ARBA00022806"/>
    </source>
</evidence>
<dbReference type="Pfam" id="PF00270">
    <property type="entry name" value="DEAD"/>
    <property type="match status" value="1"/>
</dbReference>
<dbReference type="SMART" id="SM00490">
    <property type="entry name" value="HELICc"/>
    <property type="match status" value="1"/>
</dbReference>
<dbReference type="InterPro" id="IPR011709">
    <property type="entry name" value="DEAD-box_helicase_OB_fold"/>
</dbReference>
<dbReference type="InterPro" id="IPR001650">
    <property type="entry name" value="Helicase_C-like"/>
</dbReference>
<proteinExistence type="inferred from homology"/>
<evidence type="ECO:0000256" key="4">
    <source>
        <dbReference type="ARBA" id="ARBA00022840"/>
    </source>
</evidence>
<dbReference type="InterPro" id="IPR027417">
    <property type="entry name" value="P-loop_NTPase"/>
</dbReference>
<dbReference type="PANTHER" id="PTHR18934">
    <property type="entry name" value="ATP-DEPENDENT RNA HELICASE"/>
    <property type="match status" value="1"/>
</dbReference>
<dbReference type="GO" id="GO:0003723">
    <property type="term" value="F:RNA binding"/>
    <property type="evidence" value="ECO:0007669"/>
    <property type="project" value="UniProtKB-KW"/>
</dbReference>
<keyword evidence="3" id="KW-0347">Helicase</keyword>
<organism evidence="10 11">
    <name type="scientific">Suillus luteus UH-Slu-Lm8-n1</name>
    <dbReference type="NCBI Taxonomy" id="930992"/>
    <lineage>
        <taxon>Eukaryota</taxon>
        <taxon>Fungi</taxon>
        <taxon>Dikarya</taxon>
        <taxon>Basidiomycota</taxon>
        <taxon>Agaricomycotina</taxon>
        <taxon>Agaricomycetes</taxon>
        <taxon>Agaricomycetidae</taxon>
        <taxon>Boletales</taxon>
        <taxon>Suillineae</taxon>
        <taxon>Suillaceae</taxon>
        <taxon>Suillus</taxon>
    </lineage>
</organism>
<dbReference type="PROSITE" id="PS51192">
    <property type="entry name" value="HELICASE_ATP_BIND_1"/>
    <property type="match status" value="1"/>
</dbReference>
<dbReference type="Pfam" id="PF21010">
    <property type="entry name" value="HA2_C"/>
    <property type="match status" value="1"/>
</dbReference>
<gene>
    <name evidence="10" type="ORF">CY34DRAFT_20763</name>
</gene>
<dbReference type="FunFam" id="3.40.50.300:FF:000526">
    <property type="entry name" value="DExH-box ATP-dependent RNA helicase DExH3"/>
    <property type="match status" value="1"/>
</dbReference>
<dbReference type="PROSITE" id="PS51194">
    <property type="entry name" value="HELICASE_CTER"/>
    <property type="match status" value="1"/>
</dbReference>
<dbReference type="InterPro" id="IPR014001">
    <property type="entry name" value="Helicase_ATP-bd"/>
</dbReference>
<dbReference type="CDD" id="cd17917">
    <property type="entry name" value="DEXHc_RHA-like"/>
    <property type="match status" value="1"/>
</dbReference>
<dbReference type="InterPro" id="IPR011545">
    <property type="entry name" value="DEAD/DEAH_box_helicase_dom"/>
</dbReference>
<keyword evidence="11" id="KW-1185">Reference proteome</keyword>
<dbReference type="SMART" id="SM00847">
    <property type="entry name" value="HA2"/>
    <property type="match status" value="1"/>
</dbReference>
<dbReference type="InterPro" id="IPR007502">
    <property type="entry name" value="Helicase-assoc_dom"/>
</dbReference>
<evidence type="ECO:0000256" key="5">
    <source>
        <dbReference type="ARBA" id="ARBA00022884"/>
    </source>
</evidence>
<dbReference type="Proteomes" id="UP000054485">
    <property type="component" value="Unassembled WGS sequence"/>
</dbReference>
<evidence type="ECO:0000256" key="7">
    <source>
        <dbReference type="SAM" id="MobiDB-lite"/>
    </source>
</evidence>
<name>A0A0D0B2U7_9AGAM</name>
<dbReference type="GO" id="GO:0016787">
    <property type="term" value="F:hydrolase activity"/>
    <property type="evidence" value="ECO:0007669"/>
    <property type="project" value="UniProtKB-KW"/>
</dbReference>
<dbReference type="Pfam" id="PF00271">
    <property type="entry name" value="Helicase_C"/>
    <property type="match status" value="1"/>
</dbReference>
<evidence type="ECO:0000256" key="1">
    <source>
        <dbReference type="ARBA" id="ARBA00022741"/>
    </source>
</evidence>
<feature type="compositionally biased region" description="Polar residues" evidence="7">
    <location>
        <begin position="12"/>
        <end position="30"/>
    </location>
</feature>
<dbReference type="Pfam" id="PF04408">
    <property type="entry name" value="WHD_HA2"/>
    <property type="match status" value="1"/>
</dbReference>
<keyword evidence="1" id="KW-0547">Nucleotide-binding</keyword>
<dbReference type="Pfam" id="PF07717">
    <property type="entry name" value="OB_NTP_bind"/>
    <property type="match status" value="1"/>
</dbReference>
<dbReference type="SUPFAM" id="SSF52540">
    <property type="entry name" value="P-loop containing nucleoside triphosphate hydrolases"/>
    <property type="match status" value="1"/>
</dbReference>
<dbReference type="OrthoDB" id="5600252at2759"/>
<evidence type="ECO:0008006" key="12">
    <source>
        <dbReference type="Google" id="ProtNLM"/>
    </source>
</evidence>
<dbReference type="FunCoup" id="A0A0D0B2U7">
    <property type="interactions" value="494"/>
</dbReference>
<dbReference type="STRING" id="930992.A0A0D0B2U7"/>
<dbReference type="InParanoid" id="A0A0D0B2U7"/>
<evidence type="ECO:0000259" key="9">
    <source>
        <dbReference type="PROSITE" id="PS51194"/>
    </source>
</evidence>
<comment type="similarity">
    <text evidence="6">Belongs to the DExH box helicase family.</text>
</comment>
<evidence type="ECO:0000313" key="11">
    <source>
        <dbReference type="Proteomes" id="UP000054485"/>
    </source>
</evidence>
<dbReference type="SMART" id="SM00487">
    <property type="entry name" value="DEXDc"/>
    <property type="match status" value="1"/>
</dbReference>
<accession>A0A0D0B2U7</accession>
<dbReference type="GO" id="GO:0004386">
    <property type="term" value="F:helicase activity"/>
    <property type="evidence" value="ECO:0007669"/>
    <property type="project" value="UniProtKB-KW"/>
</dbReference>
<dbReference type="GO" id="GO:0005524">
    <property type="term" value="F:ATP binding"/>
    <property type="evidence" value="ECO:0007669"/>
    <property type="project" value="UniProtKB-KW"/>
</dbReference>
<reference evidence="10 11" key="1">
    <citation type="submission" date="2014-04" db="EMBL/GenBank/DDBJ databases">
        <authorList>
            <consortium name="DOE Joint Genome Institute"/>
            <person name="Kuo A."/>
            <person name="Ruytinx J."/>
            <person name="Rineau F."/>
            <person name="Colpaert J."/>
            <person name="Kohler A."/>
            <person name="Nagy L.G."/>
            <person name="Floudas D."/>
            <person name="Copeland A."/>
            <person name="Barry K.W."/>
            <person name="Cichocki N."/>
            <person name="Veneault-Fourrey C."/>
            <person name="LaButti K."/>
            <person name="Lindquist E.A."/>
            <person name="Lipzen A."/>
            <person name="Lundell T."/>
            <person name="Morin E."/>
            <person name="Murat C."/>
            <person name="Sun H."/>
            <person name="Tunlid A."/>
            <person name="Henrissat B."/>
            <person name="Grigoriev I.V."/>
            <person name="Hibbett D.S."/>
            <person name="Martin F."/>
            <person name="Nordberg H.P."/>
            <person name="Cantor M.N."/>
            <person name="Hua S.X."/>
        </authorList>
    </citation>
    <scope>NUCLEOTIDE SEQUENCE [LARGE SCALE GENOMIC DNA]</scope>
    <source>
        <strain evidence="10 11">UH-Slu-Lm8-n1</strain>
    </source>
</reference>
<dbReference type="Gene3D" id="1.20.120.1080">
    <property type="match status" value="1"/>
</dbReference>
<evidence type="ECO:0000313" key="10">
    <source>
        <dbReference type="EMBL" id="KIK48346.1"/>
    </source>
</evidence>
<dbReference type="CDD" id="cd18791">
    <property type="entry name" value="SF2_C_RHA"/>
    <property type="match status" value="1"/>
</dbReference>
<dbReference type="PANTHER" id="PTHR18934:SF267">
    <property type="entry name" value="ATP-DEPENDENT RNA HELICASE YLR419W-RELATED"/>
    <property type="match status" value="1"/>
</dbReference>
<feature type="region of interest" description="Disordered" evidence="7">
    <location>
        <begin position="1"/>
        <end position="48"/>
    </location>
</feature>
<feature type="domain" description="Helicase ATP-binding" evidence="8">
    <location>
        <begin position="582"/>
        <end position="747"/>
    </location>
</feature>
<feature type="domain" description="Helicase C-terminal" evidence="9">
    <location>
        <begin position="819"/>
        <end position="984"/>
    </location>
</feature>
<dbReference type="Pfam" id="PF24385">
    <property type="entry name" value="DSRM_DHX29"/>
    <property type="match status" value="1"/>
</dbReference>
<evidence type="ECO:0000256" key="2">
    <source>
        <dbReference type="ARBA" id="ARBA00022801"/>
    </source>
</evidence>